<keyword evidence="3" id="KW-1185">Reference proteome</keyword>
<proteinExistence type="predicted"/>
<name>A0AA40DIX3_9PEZI</name>
<dbReference type="Proteomes" id="UP001172101">
    <property type="component" value="Unassembled WGS sequence"/>
</dbReference>
<feature type="compositionally biased region" description="Polar residues" evidence="1">
    <location>
        <begin position="111"/>
        <end position="128"/>
    </location>
</feature>
<evidence type="ECO:0000313" key="3">
    <source>
        <dbReference type="Proteomes" id="UP001172101"/>
    </source>
</evidence>
<protein>
    <submittedName>
        <fullName evidence="2">Uncharacterized protein</fullName>
    </submittedName>
</protein>
<evidence type="ECO:0000256" key="1">
    <source>
        <dbReference type="SAM" id="MobiDB-lite"/>
    </source>
</evidence>
<dbReference type="AlphaFoldDB" id="A0AA40DIX3"/>
<evidence type="ECO:0000313" key="2">
    <source>
        <dbReference type="EMBL" id="KAK0703026.1"/>
    </source>
</evidence>
<reference evidence="2" key="1">
    <citation type="submission" date="2023-06" db="EMBL/GenBank/DDBJ databases">
        <title>Genome-scale phylogeny and comparative genomics of the fungal order Sordariales.</title>
        <authorList>
            <consortium name="Lawrence Berkeley National Laboratory"/>
            <person name="Hensen N."/>
            <person name="Bonometti L."/>
            <person name="Westerberg I."/>
            <person name="Brannstrom I.O."/>
            <person name="Guillou S."/>
            <person name="Cros-Aarteil S."/>
            <person name="Calhoun S."/>
            <person name="Haridas S."/>
            <person name="Kuo A."/>
            <person name="Mondo S."/>
            <person name="Pangilinan J."/>
            <person name="Riley R."/>
            <person name="LaButti K."/>
            <person name="Andreopoulos B."/>
            <person name="Lipzen A."/>
            <person name="Chen C."/>
            <person name="Yanf M."/>
            <person name="Daum C."/>
            <person name="Ng V."/>
            <person name="Clum A."/>
            <person name="Steindorff A."/>
            <person name="Ohm R."/>
            <person name="Martin F."/>
            <person name="Silar P."/>
            <person name="Natvig D."/>
            <person name="Lalanne C."/>
            <person name="Gautier V."/>
            <person name="Ament-velasquez S.L."/>
            <person name="Kruys A."/>
            <person name="Hutchinson M.I."/>
            <person name="Powell A.J."/>
            <person name="Barry K."/>
            <person name="Miller A.N."/>
            <person name="Grigoriev I.V."/>
            <person name="Debuchy R."/>
            <person name="Gladieux P."/>
            <person name="Thoren M.H."/>
            <person name="Johannesson H."/>
        </authorList>
    </citation>
    <scope>NUCLEOTIDE SEQUENCE</scope>
    <source>
        <strain evidence="2">SMH2392-1A</strain>
    </source>
</reference>
<feature type="compositionally biased region" description="Low complexity" evidence="1">
    <location>
        <begin position="1128"/>
        <end position="1148"/>
    </location>
</feature>
<sequence length="1201" mass="130409">MPKSDNYVKIWTCCLCDYPLNQFSFCIGEDALGNTCYHEPCSVCTVDKTISHRDDASTIGIEDYDYIRARPAEFTQTPITQTVKQQASVLPAGVAAVRDTTTIRGDDKSENQAPAKSPQNSITATKTYEPSIGPSHSLTLGAATLPDSGYGSASQITANAYQYQAPAASQVKLPEADSVLTDDVASILTEMLPLDLSEDLVSTYVGIFARRLLHSTGIQDLECFPEIDQTLPRLLRAFALRVAFADSSADRKAVATFARQNKLRITKAFMAAGKFLRDAAQDKNSERGSGTEEETPSQQNGNSVADKQMKDQMIAHWLVSQPLLDLATDQLELDDAAINEGPWEVEDEWVELSDSELARIDFTVNTTTYSWLTAAVQRTIRLDYSNSYVLSAVQTFVSSVLPQASGSRALRPQSLRVKLFWDPQAFINEQGYDGASSLLTAVTISGSKDSPQLLPCLQYVKQTWPLIGEPIMDAIVAAAAKPPGTAIKSVLFDNTEITLSINNGAVAVECVGLFDSILEATEVLVWAGTALREASDQNSIRYSVMNMSRAHSPKGSSIVVRFSEEDLSTENGPGFATGDCWQGLVKNPVIAKGFPVPFRPKGIPGLDIPLEAMGLLVGAPCVTAFQNRAVMKGFNAAIVPIAESGSIIHWHLVLNKDGSRLPYSDSRILSSMHMDLPAALPRIQAARHILGWTPMVSYNVGSPLANYKIGWSSPDFVGPGCSLEKIVISGGPGFLSAGAEFSLGRKDRALVNSHGIAYFDMLTSLSSSYVVLYDVQDHRAWLSNGTHALLHVRASLQHDKDSDFAANCLYDPLKLEEAPNPSHPSAASNFLKSPHNWEQPLYPNPDELRSEKATTPGGDTITTEYRSSTGVFLKDRINQIMHTLEQLIDYQAISDSLSTGVPIKMRPRSRLEGYRFMDIAARKSITPRVVSLSVFTGAGKSWIDFTRAIKAVTLFGEGFGELLGVPQDTIASVCSLWHTLPKNKDYLAASEYDLSKILHQEGSSACSPLKLAPGNFWHRSTTVFGPCTCRQGEPVEMFGMRVPKLRRACDRVQIILPSQNLPKGLRGKHHSPAATIGTEGAVIFGRSELLPWKWPDQGAPKRDVERISKTDDEESAGSRLASDTSYLSAQDSVTSATAASTLPSTTTSLDGNECERDVGANGSTPAGKTLVGIGIKATEMSGSQVKRQRVWDTAKNVTSTK</sequence>
<feature type="region of interest" description="Disordered" evidence="1">
    <location>
        <begin position="1094"/>
        <end position="1169"/>
    </location>
</feature>
<feature type="compositionally biased region" description="Basic and acidic residues" evidence="1">
    <location>
        <begin position="1099"/>
        <end position="1110"/>
    </location>
</feature>
<dbReference type="EMBL" id="JAUIRO010000008">
    <property type="protein sequence ID" value="KAK0703026.1"/>
    <property type="molecule type" value="Genomic_DNA"/>
</dbReference>
<organism evidence="2 3">
    <name type="scientific">Lasiosphaeria miniovina</name>
    <dbReference type="NCBI Taxonomy" id="1954250"/>
    <lineage>
        <taxon>Eukaryota</taxon>
        <taxon>Fungi</taxon>
        <taxon>Dikarya</taxon>
        <taxon>Ascomycota</taxon>
        <taxon>Pezizomycotina</taxon>
        <taxon>Sordariomycetes</taxon>
        <taxon>Sordariomycetidae</taxon>
        <taxon>Sordariales</taxon>
        <taxon>Lasiosphaeriaceae</taxon>
        <taxon>Lasiosphaeria</taxon>
    </lineage>
</organism>
<dbReference type="RefSeq" id="XP_060289885.1">
    <property type="nucleotide sequence ID" value="XM_060435311.1"/>
</dbReference>
<feature type="region of interest" description="Disordered" evidence="1">
    <location>
        <begin position="280"/>
        <end position="305"/>
    </location>
</feature>
<gene>
    <name evidence="2" type="ORF">B0T26DRAFT_488346</name>
</gene>
<feature type="region of interest" description="Disordered" evidence="1">
    <location>
        <begin position="102"/>
        <end position="128"/>
    </location>
</feature>
<feature type="compositionally biased region" description="Basic and acidic residues" evidence="1">
    <location>
        <begin position="280"/>
        <end position="290"/>
    </location>
</feature>
<feature type="compositionally biased region" description="Polar residues" evidence="1">
    <location>
        <begin position="296"/>
        <end position="305"/>
    </location>
</feature>
<accession>A0AA40DIX3</accession>
<dbReference type="GeneID" id="85318581"/>
<comment type="caution">
    <text evidence="2">The sequence shown here is derived from an EMBL/GenBank/DDBJ whole genome shotgun (WGS) entry which is preliminary data.</text>
</comment>